<name>F4R3D1_MELLP</name>
<feature type="compositionally biased region" description="Low complexity" evidence="8">
    <location>
        <begin position="28"/>
        <end position="40"/>
    </location>
</feature>
<reference evidence="11" key="1">
    <citation type="journal article" date="2011" name="Proc. Natl. Acad. Sci. U.S.A.">
        <title>Obligate biotrophy features unraveled by the genomic analysis of rust fungi.</title>
        <authorList>
            <person name="Duplessis S."/>
            <person name="Cuomo C.A."/>
            <person name="Lin Y.-C."/>
            <person name="Aerts A."/>
            <person name="Tisserant E."/>
            <person name="Veneault-Fourrey C."/>
            <person name="Joly D.L."/>
            <person name="Hacquard S."/>
            <person name="Amselem J."/>
            <person name="Cantarel B.L."/>
            <person name="Chiu R."/>
            <person name="Coutinho P.M."/>
            <person name="Feau N."/>
            <person name="Field M."/>
            <person name="Frey P."/>
            <person name="Gelhaye E."/>
            <person name="Goldberg J."/>
            <person name="Grabherr M.G."/>
            <person name="Kodira C.D."/>
            <person name="Kohler A."/>
            <person name="Kuees U."/>
            <person name="Lindquist E.A."/>
            <person name="Lucas S.M."/>
            <person name="Mago R."/>
            <person name="Mauceli E."/>
            <person name="Morin E."/>
            <person name="Murat C."/>
            <person name="Pangilinan J.L."/>
            <person name="Park R."/>
            <person name="Pearson M."/>
            <person name="Quesneville H."/>
            <person name="Rouhier N."/>
            <person name="Sakthikumar S."/>
            <person name="Salamov A.A."/>
            <person name="Schmutz J."/>
            <person name="Selles B."/>
            <person name="Shapiro H."/>
            <person name="Tanguay P."/>
            <person name="Tuskan G.A."/>
            <person name="Henrissat B."/>
            <person name="Van de Peer Y."/>
            <person name="Rouze P."/>
            <person name="Ellis J.G."/>
            <person name="Dodds P.N."/>
            <person name="Schein J.E."/>
            <person name="Zhong S."/>
            <person name="Hamelin R.C."/>
            <person name="Grigoriev I.V."/>
            <person name="Szabo L.J."/>
            <person name="Martin F."/>
        </authorList>
    </citation>
    <scope>NUCLEOTIDE SEQUENCE [LARGE SCALE GENOMIC DNA]</scope>
    <source>
        <strain evidence="11">98AG31 / pathotype 3-4-7</strain>
    </source>
</reference>
<evidence type="ECO:0000256" key="4">
    <source>
        <dbReference type="ARBA" id="ARBA00022723"/>
    </source>
</evidence>
<dbReference type="VEuPathDB" id="FungiDB:MELLADRAFT_114804"/>
<feature type="compositionally biased region" description="Polar residues" evidence="8">
    <location>
        <begin position="187"/>
        <end position="222"/>
    </location>
</feature>
<feature type="compositionally biased region" description="Polar residues" evidence="8">
    <location>
        <begin position="232"/>
        <end position="270"/>
    </location>
</feature>
<evidence type="ECO:0000313" key="11">
    <source>
        <dbReference type="Proteomes" id="UP000001072"/>
    </source>
</evidence>
<dbReference type="GO" id="GO:0008270">
    <property type="term" value="F:zinc ion binding"/>
    <property type="evidence" value="ECO:0007669"/>
    <property type="project" value="UniProtKB-KW"/>
</dbReference>
<keyword evidence="4" id="KW-0479">Metal-binding</keyword>
<feature type="compositionally biased region" description="Polar residues" evidence="8">
    <location>
        <begin position="808"/>
        <end position="822"/>
    </location>
</feature>
<evidence type="ECO:0000256" key="6">
    <source>
        <dbReference type="ARBA" id="ARBA00022833"/>
    </source>
</evidence>
<evidence type="ECO:0000256" key="1">
    <source>
        <dbReference type="ARBA" id="ARBA00004496"/>
    </source>
</evidence>
<protein>
    <recommendedName>
        <fullName evidence="9">MYND-type domain-containing protein</fullName>
    </recommendedName>
</protein>
<feature type="region of interest" description="Disordered" evidence="8">
    <location>
        <begin position="795"/>
        <end position="829"/>
    </location>
</feature>
<feature type="compositionally biased region" description="Polar residues" evidence="8">
    <location>
        <begin position="395"/>
        <end position="408"/>
    </location>
</feature>
<feature type="compositionally biased region" description="Low complexity" evidence="8">
    <location>
        <begin position="1151"/>
        <end position="1165"/>
    </location>
</feature>
<dbReference type="InParanoid" id="F4R3D1"/>
<dbReference type="Proteomes" id="UP000001072">
    <property type="component" value="Unassembled WGS sequence"/>
</dbReference>
<keyword evidence="3" id="KW-0963">Cytoplasm</keyword>
<feature type="compositionally biased region" description="Basic and acidic residues" evidence="8">
    <location>
        <begin position="508"/>
        <end position="517"/>
    </location>
</feature>
<dbReference type="Gene3D" id="6.10.140.2220">
    <property type="match status" value="1"/>
</dbReference>
<feature type="region of interest" description="Disordered" evidence="8">
    <location>
        <begin position="1132"/>
        <end position="1165"/>
    </location>
</feature>
<evidence type="ECO:0000259" key="9">
    <source>
        <dbReference type="PROSITE" id="PS50865"/>
    </source>
</evidence>
<feature type="compositionally biased region" description="Polar residues" evidence="8">
    <location>
        <begin position="753"/>
        <end position="765"/>
    </location>
</feature>
<comment type="similarity">
    <text evidence="2">Belongs to the MUB1/samB family.</text>
</comment>
<feature type="region of interest" description="Disordered" evidence="8">
    <location>
        <begin position="482"/>
        <end position="564"/>
    </location>
</feature>
<feature type="region of interest" description="Disordered" evidence="8">
    <location>
        <begin position="163"/>
        <end position="284"/>
    </location>
</feature>
<keyword evidence="6" id="KW-0862">Zinc</keyword>
<dbReference type="GO" id="GO:0005737">
    <property type="term" value="C:cytoplasm"/>
    <property type="evidence" value="ECO:0007669"/>
    <property type="project" value="UniProtKB-SubCell"/>
</dbReference>
<dbReference type="PANTHER" id="PTHR47442">
    <property type="entry name" value="MYND-TYPE ZINC FINGER PROTEIN MUB1"/>
    <property type="match status" value="1"/>
</dbReference>
<organism evidence="11">
    <name type="scientific">Melampsora larici-populina (strain 98AG31 / pathotype 3-4-7)</name>
    <name type="common">Poplar leaf rust fungus</name>
    <dbReference type="NCBI Taxonomy" id="747676"/>
    <lineage>
        <taxon>Eukaryota</taxon>
        <taxon>Fungi</taxon>
        <taxon>Dikarya</taxon>
        <taxon>Basidiomycota</taxon>
        <taxon>Pucciniomycotina</taxon>
        <taxon>Pucciniomycetes</taxon>
        <taxon>Pucciniales</taxon>
        <taxon>Melampsoraceae</taxon>
        <taxon>Melampsora</taxon>
    </lineage>
</organism>
<evidence type="ECO:0000256" key="5">
    <source>
        <dbReference type="ARBA" id="ARBA00022771"/>
    </source>
</evidence>
<feature type="compositionally biased region" description="Basic residues" evidence="8">
    <location>
        <begin position="409"/>
        <end position="420"/>
    </location>
</feature>
<dbReference type="eggNOG" id="ENOG502QTM3">
    <property type="taxonomic scope" value="Eukaryota"/>
</dbReference>
<dbReference type="PANTHER" id="PTHR47442:SF1">
    <property type="entry name" value="MYND-TYPE ZINC FINGER PROTEIN MUB1"/>
    <property type="match status" value="1"/>
</dbReference>
<comment type="subcellular location">
    <subcellularLocation>
        <location evidence="1">Cytoplasm</location>
    </subcellularLocation>
</comment>
<dbReference type="GO" id="GO:1990304">
    <property type="term" value="C:MUB1-RAD6-UBR2 ubiquitin ligase complex"/>
    <property type="evidence" value="ECO:0007669"/>
    <property type="project" value="TreeGrafter"/>
</dbReference>
<evidence type="ECO:0000256" key="3">
    <source>
        <dbReference type="ARBA" id="ARBA00022490"/>
    </source>
</evidence>
<evidence type="ECO:0000256" key="8">
    <source>
        <dbReference type="SAM" id="MobiDB-lite"/>
    </source>
</evidence>
<proteinExistence type="inferred from homology"/>
<dbReference type="PROSITE" id="PS50865">
    <property type="entry name" value="ZF_MYND_2"/>
    <property type="match status" value="1"/>
</dbReference>
<dbReference type="AlphaFoldDB" id="F4R3D1"/>
<feature type="region of interest" description="Disordered" evidence="8">
    <location>
        <begin position="1"/>
        <end position="52"/>
    </location>
</feature>
<dbReference type="HOGENOM" id="CLU_274753_0_0_1"/>
<feature type="region of interest" description="Disordered" evidence="8">
    <location>
        <begin position="841"/>
        <end position="860"/>
    </location>
</feature>
<feature type="region of interest" description="Disordered" evidence="8">
    <location>
        <begin position="712"/>
        <end position="775"/>
    </location>
</feature>
<dbReference type="EMBL" id="GL883090">
    <property type="protein sequence ID" value="EGG13190.1"/>
    <property type="molecule type" value="Genomic_DNA"/>
</dbReference>
<accession>F4R3D1</accession>
<dbReference type="InterPro" id="IPR051664">
    <property type="entry name" value="MYND-type_zinc_finger"/>
</dbReference>
<dbReference type="InterPro" id="IPR002893">
    <property type="entry name" value="Znf_MYND"/>
</dbReference>
<dbReference type="RefSeq" id="XP_007404128.1">
    <property type="nucleotide sequence ID" value="XM_007404066.1"/>
</dbReference>
<dbReference type="SUPFAM" id="SSF144232">
    <property type="entry name" value="HIT/MYND zinc finger-like"/>
    <property type="match status" value="1"/>
</dbReference>
<dbReference type="GO" id="GO:0006511">
    <property type="term" value="P:ubiquitin-dependent protein catabolic process"/>
    <property type="evidence" value="ECO:0007669"/>
    <property type="project" value="TreeGrafter"/>
</dbReference>
<feature type="compositionally biased region" description="Gly residues" evidence="8">
    <location>
        <begin position="736"/>
        <end position="746"/>
    </location>
</feature>
<sequence length="1165" mass="126108">MREQRHSSRSPAIPLPSGQHQALALQDTSTPPLSQPSSSRVRPEVRSSPFKSFINPPSTSLSEIPAFENQPLAAHQAATVGLSKEQKQLLWTWSLSFQCVVNVGVRGSETVRTRVVEAGVVPVIISVLGGYLHEMERIRQQSEARERARRKAALIIASQTSSNSSLNRSLSPADILRPPRPVLSPRTLLNPNSRPTQNLLALTAPTRSTNPTGLATSVTNARPSPPRLSISGRRSSMTSTPLNNSPTQSHAPSTSQHNATAQLSARSDGSGTIGPHPTQHELNPIAINSSTDSVFRTGSISPSSVSSSSSLETSRLLTAHLNPAQHDLVRTITPDTLQSTSVGGSGSEVEMRDPSVPQPDQTTENQAEVESMDENDTHENVDDVVMELDGDSEPGPSNLSSRDLNNARHQTRRATIKGNRRASVVRITPLGPPPTTVTDLDDRSFSSHADNGDTPMEGIETDDTAAAVANVTPNANRELFTNHQTPRASSHPLPTPSTITQRQVHPPARHDTDRQSEDNEDVTMAGPSDRPLTRSDLRYLLNDSPPQISPTRTRPENEDGPASPQLQRIFSEASVSDPPTDFPGRPLPPANLPTIPITVTNAGTPPIPITTGATAPIANPTLQNPASPTTSSGSSMSLGFRDEDVLLALQLLAYLSKYPHVRAYFHEPASRATLELTYGSMLEATRALARFIGRYKSDRNERERAKEAIIAAGGGPNAGHPSARRSASMQLPSGDWAGGLPAGGASGSLPGSFTTPPNRNPVSEGQHSRLHRATSTNVMRDRMSRTEAYELAFSNREPVYTAGPPSDRANSASGRNGPNQTSQPPPPVVTYYLADHEDLNHPRASASHSSTSSSRIQPQPINPLATNVFSYVERFTHRRPSTDSHTPVIPTEIQYWAGVIMRNACRKDDERGGIRQCANMQCGKWETYPREFAKCRRCRKAKYCSKPCQSKAWQLGHRFWCCIKSDFENANETAAGAHEAVANNNATTDEIQAETITAPIVPTVQREVIEATENETITPMGDERRPMISGNTSTGSVTRAGSVNEEPMMIVPQPQPTIEPAQVVDAAIARLRTRRSTITLVRNIETPPDQEIAVGIAGINAGLVEAANRAVLEANNGPPDDDERNRARRMIEQRDEEDETVVSVPPPVQAGTNPNNNHTNRNGRM</sequence>
<keyword evidence="5 7" id="KW-0863">Zinc-finger</keyword>
<gene>
    <name evidence="10" type="ORF">MELLADRAFT_114804</name>
</gene>
<dbReference type="GO" id="GO:0007163">
    <property type="term" value="P:establishment or maintenance of cell polarity"/>
    <property type="evidence" value="ECO:0007669"/>
    <property type="project" value="TreeGrafter"/>
</dbReference>
<evidence type="ECO:0000313" key="10">
    <source>
        <dbReference type="EMBL" id="EGG13190.1"/>
    </source>
</evidence>
<feature type="compositionally biased region" description="Acidic residues" evidence="8">
    <location>
        <begin position="382"/>
        <end position="392"/>
    </location>
</feature>
<keyword evidence="11" id="KW-1185">Reference proteome</keyword>
<feature type="region of interest" description="Disordered" evidence="8">
    <location>
        <begin position="327"/>
        <end position="459"/>
    </location>
</feature>
<feature type="compositionally biased region" description="Low complexity" evidence="8">
    <location>
        <begin position="842"/>
        <end position="859"/>
    </location>
</feature>
<feature type="compositionally biased region" description="Polar residues" evidence="8">
    <location>
        <begin position="358"/>
        <end position="368"/>
    </location>
</feature>
<evidence type="ECO:0000256" key="2">
    <source>
        <dbReference type="ARBA" id="ARBA00010655"/>
    </source>
</evidence>
<evidence type="ECO:0000256" key="7">
    <source>
        <dbReference type="PROSITE-ProRule" id="PRU00134"/>
    </source>
</evidence>
<dbReference type="GeneID" id="18925473"/>
<dbReference type="OrthoDB" id="5594178at2759"/>
<dbReference type="KEGG" id="mlr:MELLADRAFT_114804"/>
<dbReference type="Pfam" id="PF01753">
    <property type="entry name" value="zf-MYND"/>
    <property type="match status" value="1"/>
</dbReference>
<feature type="domain" description="MYND-type" evidence="9">
    <location>
        <begin position="919"/>
        <end position="961"/>
    </location>
</feature>